<dbReference type="EMBL" id="CAJNOC010000389">
    <property type="protein sequence ID" value="CAF0754271.1"/>
    <property type="molecule type" value="Genomic_DNA"/>
</dbReference>
<feature type="compositionally biased region" description="Polar residues" evidence="2">
    <location>
        <begin position="386"/>
        <end position="404"/>
    </location>
</feature>
<feature type="compositionally biased region" description="Low complexity" evidence="2">
    <location>
        <begin position="693"/>
        <end position="705"/>
    </location>
</feature>
<comment type="caution">
    <text evidence="4">The sequence shown here is derived from an EMBL/GenBank/DDBJ whole genome shotgun (WGS) entry which is preliminary data.</text>
</comment>
<keyword evidence="5" id="KW-1185">Reference proteome</keyword>
<evidence type="ECO:0000259" key="3">
    <source>
        <dbReference type="Pfam" id="PF15236"/>
    </source>
</evidence>
<feature type="compositionally biased region" description="Basic and acidic residues" evidence="2">
    <location>
        <begin position="544"/>
        <end position="630"/>
    </location>
</feature>
<evidence type="ECO:0000313" key="4">
    <source>
        <dbReference type="EMBL" id="CAF0754271.1"/>
    </source>
</evidence>
<evidence type="ECO:0000256" key="1">
    <source>
        <dbReference type="SAM" id="Coils"/>
    </source>
</evidence>
<dbReference type="AlphaFoldDB" id="A0A813PRC0"/>
<feature type="region of interest" description="Disordered" evidence="2">
    <location>
        <begin position="879"/>
        <end position="906"/>
    </location>
</feature>
<feature type="region of interest" description="Disordered" evidence="2">
    <location>
        <begin position="383"/>
        <end position="409"/>
    </location>
</feature>
<keyword evidence="1" id="KW-0175">Coiled coil</keyword>
<dbReference type="GO" id="GO:0032467">
    <property type="term" value="P:positive regulation of cytokinesis"/>
    <property type="evidence" value="ECO:0007669"/>
    <property type="project" value="InterPro"/>
</dbReference>
<feature type="coiled-coil region" evidence="1">
    <location>
        <begin position="833"/>
        <end position="864"/>
    </location>
</feature>
<feature type="compositionally biased region" description="Polar residues" evidence="2">
    <location>
        <begin position="725"/>
        <end position="734"/>
    </location>
</feature>
<dbReference type="PANTHER" id="PTHR21616:SF2">
    <property type="entry name" value="CENTROSOME AND SPINDLE POLE-ASSOCIATED PROTEIN 1"/>
    <property type="match status" value="1"/>
</dbReference>
<dbReference type="GO" id="GO:0005813">
    <property type="term" value="C:centrosome"/>
    <property type="evidence" value="ECO:0007669"/>
    <property type="project" value="InterPro"/>
</dbReference>
<feature type="compositionally biased region" description="Polar residues" evidence="2">
    <location>
        <begin position="496"/>
        <end position="531"/>
    </location>
</feature>
<evidence type="ECO:0000256" key="2">
    <source>
        <dbReference type="SAM" id="MobiDB-lite"/>
    </source>
</evidence>
<accession>A0A813PRC0</accession>
<name>A0A813PRC0_9BILA</name>
<organism evidence="4 5">
    <name type="scientific">Brachionus calyciflorus</name>
    <dbReference type="NCBI Taxonomy" id="104777"/>
    <lineage>
        <taxon>Eukaryota</taxon>
        <taxon>Metazoa</taxon>
        <taxon>Spiralia</taxon>
        <taxon>Gnathifera</taxon>
        <taxon>Rotifera</taxon>
        <taxon>Eurotatoria</taxon>
        <taxon>Monogononta</taxon>
        <taxon>Pseudotrocha</taxon>
        <taxon>Ploima</taxon>
        <taxon>Brachionidae</taxon>
        <taxon>Brachionus</taxon>
    </lineage>
</organism>
<gene>
    <name evidence="4" type="ORF">OXX778_LOCUS4088</name>
</gene>
<proteinExistence type="predicted"/>
<feature type="region of interest" description="Disordered" evidence="2">
    <location>
        <begin position="480"/>
        <end position="734"/>
    </location>
</feature>
<dbReference type="PANTHER" id="PTHR21616">
    <property type="entry name" value="CENTROSOME SPINDLE POLE ASSOCIATED PROTEIN"/>
    <property type="match status" value="1"/>
</dbReference>
<dbReference type="GO" id="GO:0005874">
    <property type="term" value="C:microtubule"/>
    <property type="evidence" value="ECO:0007669"/>
    <property type="project" value="InterPro"/>
</dbReference>
<sequence length="1015" mass="117300">MTTASVQDIDTFIRLQKEKLNRDKYNDVSNQGYAFNQQRFNPEIEYSRQQLDNYLRLPNNSIEQYGRQPEPYVPLEQNQPPQQVQYTQRQVQPQPPPPPVQQRTQKSPNYQNNKNGTSNNQEKDFFQSFGKKYDAQKNKLKNELQNDYAEYMQQKAQKEAKQRSKNQPVSDEFYATLPLQGLGASKENNIRRRTTDFNVIRDISDNNSKRGSNEWWKDKKEPEIKPYSKYAGSSENISNLNTPFASDLKAKSQSQFDVNADRQYQQPQQTFQNDPYGYDPNIYRARSANSYENLNPYPPIDPYRQQYQPAPQPLIPVIDPSLTDILRRPPVGLKSAIGIPQTSARVQFNDNVQYNDFQPNQYNYQEQPRNQGFQQNTNRYTTQQNPVLSNRPTDNNPFNFTENQNTKDAKAIKAREYQEELERQVREKQLKKQKEKEEQEKLDKKMLIETAIYNPYGRSGGGAPIKDKDGNTVANLSQVKSDPLQYSPRDIPPPQSLINNLVNNSSRANSSDFLNSLQPNSGRKSGSNDDQTFARGGNGIFGEGKSDDQKKKEERYKQELQQQIEERQRQKALEKERQRIEDEKEQKRIEEEQRKIKAELEEEERKKKQKEENEKNQAENAKRLADENRKQAATNKRVPNKPVNKRVQRKPSNNDDIPIDIPPPVIQTDFRSNSPPVPAAAKKLNGGKAPQKNNNNFNNNNVQNDQNDEPPARNFSPPPPKPIAQNRNNKPKSNATADYYITESRLNVASPTANNNKKFNASNLATLDDTEERVPSVLVNDYQNDKFKENTKKSKFTNNKNNKLGSKEKNSENIIPTKPVLRKISRPPSQVSNSEVLAQLNNLKKHLQNELNDVEKKVNNSSGRTSVGQLIDMRDNILNVRTPSGDNRNGFKTYRKDIETPPLRGGLEPKTYFRENTIKLDSVYNNDDIFSNDLQQEANERQRNRLNSLIYQDDPFLNDKLTAQNQLRLKKLRDMEDDSLSLNDPNDVLNKFINRNNRQASAVTIQDDAWLRQTP</sequence>
<protein>
    <recommendedName>
        <fullName evidence="3">CCDC66 domain-containing protein</fullName>
    </recommendedName>
</protein>
<dbReference type="OrthoDB" id="10044099at2759"/>
<feature type="region of interest" description="Disordered" evidence="2">
    <location>
        <begin position="64"/>
        <end position="123"/>
    </location>
</feature>
<feature type="domain" description="CCDC66" evidence="3">
    <location>
        <begin position="547"/>
        <end position="636"/>
    </location>
</feature>
<dbReference type="InterPro" id="IPR040467">
    <property type="entry name" value="CCDC66_dom"/>
</dbReference>
<reference evidence="4" key="1">
    <citation type="submission" date="2021-02" db="EMBL/GenBank/DDBJ databases">
        <authorList>
            <person name="Nowell W R."/>
        </authorList>
    </citation>
    <scope>NUCLEOTIDE SEQUENCE</scope>
    <source>
        <strain evidence="4">Ploen Becks lab</strain>
    </source>
</reference>
<dbReference type="Pfam" id="PF15236">
    <property type="entry name" value="CCDC66"/>
    <property type="match status" value="1"/>
</dbReference>
<dbReference type="InterPro" id="IPR026708">
    <property type="entry name" value="CSPP1"/>
</dbReference>
<dbReference type="Proteomes" id="UP000663879">
    <property type="component" value="Unassembled WGS sequence"/>
</dbReference>
<feature type="compositionally biased region" description="Polar residues" evidence="2">
    <location>
        <begin position="106"/>
        <end position="120"/>
    </location>
</feature>
<feature type="compositionally biased region" description="Low complexity" evidence="2">
    <location>
        <begin position="79"/>
        <end position="92"/>
    </location>
</feature>
<evidence type="ECO:0000313" key="5">
    <source>
        <dbReference type="Proteomes" id="UP000663879"/>
    </source>
</evidence>
<dbReference type="GO" id="GO:0000922">
    <property type="term" value="C:spindle pole"/>
    <property type="evidence" value="ECO:0007669"/>
    <property type="project" value="InterPro"/>
</dbReference>